<evidence type="ECO:0000256" key="1">
    <source>
        <dbReference type="SAM" id="MobiDB-lite"/>
    </source>
</evidence>
<dbReference type="InterPro" id="IPR001466">
    <property type="entry name" value="Beta-lactam-related"/>
</dbReference>
<accession>A0A091BGL1</accession>
<evidence type="ECO:0000259" key="3">
    <source>
        <dbReference type="Pfam" id="PF00144"/>
    </source>
</evidence>
<dbReference type="Proteomes" id="UP000029392">
    <property type="component" value="Unassembled WGS sequence"/>
</dbReference>
<feature type="domain" description="Beta-lactamase-related" evidence="3">
    <location>
        <begin position="34"/>
        <end position="336"/>
    </location>
</feature>
<feature type="signal peptide" evidence="2">
    <location>
        <begin position="1"/>
        <end position="19"/>
    </location>
</feature>
<evidence type="ECO:0000313" key="4">
    <source>
        <dbReference type="EMBL" id="KFN51863.1"/>
    </source>
</evidence>
<keyword evidence="5" id="KW-1185">Reference proteome</keyword>
<dbReference type="PATRIC" id="fig|1384054.3.peg.471"/>
<dbReference type="EMBL" id="AVCH01000026">
    <property type="protein sequence ID" value="KFN51863.1"/>
    <property type="molecule type" value="Genomic_DNA"/>
</dbReference>
<evidence type="ECO:0000256" key="2">
    <source>
        <dbReference type="SAM" id="SignalP"/>
    </source>
</evidence>
<sequence length="377" mass="39863">MAGMRTPRPLLLAALLVLAAGVPARPLHDFGDADAATDALVAGYALPGASLRLATGTGEVHRRHVGTYDEATRVPIASASKWLSALTLARLVEAGELRWDSTVGDYFPEAPAAVRGITVDQLFSHTSGIATDEADCLSARGVTLQQCAQEILARPLAWAPGSVFAYGGNSMQVAGALAERATGRSWDAIFQAEMVVPLGLTGTDWTAAAVRHGYVPNANPRIAGGARSTLADYSRVVDMVLAGGEVDGEAFLSPLTLAVMARDRTVGLPIADSPDSRTDQGYGLGQWVEERDVHGATTRVSSPGAFGFTPWVDWRQGSNGVLLVRGNGSQMRNDINALQRACLDALEPVRELQETASPALLPRRTAPPRLDATRRAH</sequence>
<dbReference type="Pfam" id="PF00144">
    <property type="entry name" value="Beta-lactamase"/>
    <property type="match status" value="1"/>
</dbReference>
<organism evidence="4 5">
    <name type="scientific">Arenimonas malthae CC-JY-1</name>
    <dbReference type="NCBI Taxonomy" id="1384054"/>
    <lineage>
        <taxon>Bacteria</taxon>
        <taxon>Pseudomonadati</taxon>
        <taxon>Pseudomonadota</taxon>
        <taxon>Gammaproteobacteria</taxon>
        <taxon>Lysobacterales</taxon>
        <taxon>Lysobacteraceae</taxon>
        <taxon>Arenimonas</taxon>
    </lineage>
</organism>
<gene>
    <name evidence="4" type="ORF">N790_13640</name>
</gene>
<protein>
    <recommendedName>
        <fullName evidence="3">Beta-lactamase-related domain-containing protein</fullName>
    </recommendedName>
</protein>
<comment type="caution">
    <text evidence="4">The sequence shown here is derived from an EMBL/GenBank/DDBJ whole genome shotgun (WGS) entry which is preliminary data.</text>
</comment>
<feature type="region of interest" description="Disordered" evidence="1">
    <location>
        <begin position="354"/>
        <end position="377"/>
    </location>
</feature>
<dbReference type="InterPro" id="IPR050789">
    <property type="entry name" value="Diverse_Enzym_Activities"/>
</dbReference>
<dbReference type="eggNOG" id="COG1680">
    <property type="taxonomic scope" value="Bacteria"/>
</dbReference>
<name>A0A091BGL1_9GAMM</name>
<proteinExistence type="predicted"/>
<dbReference type="STRING" id="1384054.N790_13640"/>
<dbReference type="PANTHER" id="PTHR43283:SF3">
    <property type="entry name" value="BETA-LACTAMASE FAMILY PROTEIN (AFU_ORTHOLOGUE AFUA_5G07500)"/>
    <property type="match status" value="1"/>
</dbReference>
<dbReference type="Gene3D" id="3.40.710.10">
    <property type="entry name" value="DD-peptidase/beta-lactamase superfamily"/>
    <property type="match status" value="1"/>
</dbReference>
<dbReference type="SUPFAM" id="SSF56601">
    <property type="entry name" value="beta-lactamase/transpeptidase-like"/>
    <property type="match status" value="1"/>
</dbReference>
<feature type="compositionally biased region" description="Low complexity" evidence="1">
    <location>
        <begin position="358"/>
        <end position="370"/>
    </location>
</feature>
<feature type="chain" id="PRO_5001869721" description="Beta-lactamase-related domain-containing protein" evidence="2">
    <location>
        <begin position="20"/>
        <end position="377"/>
    </location>
</feature>
<keyword evidence="2" id="KW-0732">Signal</keyword>
<dbReference type="PANTHER" id="PTHR43283">
    <property type="entry name" value="BETA-LACTAMASE-RELATED"/>
    <property type="match status" value="1"/>
</dbReference>
<evidence type="ECO:0000313" key="5">
    <source>
        <dbReference type="Proteomes" id="UP000029392"/>
    </source>
</evidence>
<dbReference type="InterPro" id="IPR012338">
    <property type="entry name" value="Beta-lactam/transpept-like"/>
</dbReference>
<dbReference type="AlphaFoldDB" id="A0A091BGL1"/>
<reference evidence="4 5" key="1">
    <citation type="submission" date="2013-09" db="EMBL/GenBank/DDBJ databases">
        <title>Genome sequencing of Arenimonas malthae.</title>
        <authorList>
            <person name="Chen F."/>
            <person name="Wang G."/>
        </authorList>
    </citation>
    <scope>NUCLEOTIDE SEQUENCE [LARGE SCALE GENOMIC DNA]</scope>
    <source>
        <strain evidence="4 5">CC-JY-1</strain>
    </source>
</reference>